<dbReference type="InParanoid" id="A0A7J7CTL4"/>
<dbReference type="InterPro" id="IPR025756">
    <property type="entry name" value="Myb_CC_LHEQLE"/>
</dbReference>
<evidence type="ECO:0000313" key="2">
    <source>
        <dbReference type="EMBL" id="KAF5737338.1"/>
    </source>
</evidence>
<organism evidence="2 3">
    <name type="scientific">Tripterygium wilfordii</name>
    <name type="common">Thunder God vine</name>
    <dbReference type="NCBI Taxonomy" id="458696"/>
    <lineage>
        <taxon>Eukaryota</taxon>
        <taxon>Viridiplantae</taxon>
        <taxon>Streptophyta</taxon>
        <taxon>Embryophyta</taxon>
        <taxon>Tracheophyta</taxon>
        <taxon>Spermatophyta</taxon>
        <taxon>Magnoliopsida</taxon>
        <taxon>eudicotyledons</taxon>
        <taxon>Gunneridae</taxon>
        <taxon>Pentapetalae</taxon>
        <taxon>rosids</taxon>
        <taxon>fabids</taxon>
        <taxon>Celastrales</taxon>
        <taxon>Celastraceae</taxon>
        <taxon>Tripterygium</taxon>
    </lineage>
</organism>
<sequence>MNNNHNVYCQVQIQRKAGLEFSDIGLQQSFNMGISQQNKNLQPTKPSTPILSRFESPPVSAFYGTEWFMEFPQYMNTCAQTHSSNYSSRESSFIESTEQAQLQSKDTLQSFVKCHCYGHQNKNCSQKSSKIPYRNINPGDKFLQFQRGRLLEGDASVTGKQLTVPSEGFQANIKYRTAKYMLDSTEGKSEKTRSTNDSLKLDVKSGLQIKEALQLQVDVQRQLHEQLEVQRNLQLRIEEQGRKLQMMFELQHKQKSLLSAQDSDIVSSPADLPFSIQDDEVSVVKGSQNTQFPSKIS</sequence>
<name>A0A7J7CTL4_TRIWF</name>
<comment type="caution">
    <text evidence="2">The sequence shown here is derived from an EMBL/GenBank/DDBJ whole genome shotgun (WGS) entry which is preliminary data.</text>
</comment>
<evidence type="ECO:0000259" key="1">
    <source>
        <dbReference type="Pfam" id="PF14379"/>
    </source>
</evidence>
<dbReference type="Pfam" id="PF14379">
    <property type="entry name" value="Myb_CC_LHEQLE"/>
    <property type="match status" value="1"/>
</dbReference>
<dbReference type="PANTHER" id="PTHR31499">
    <property type="entry name" value="MYB FAMILY TRANSCRIPTION FACTOR PHL11"/>
    <property type="match status" value="1"/>
</dbReference>
<evidence type="ECO:0000313" key="3">
    <source>
        <dbReference type="Proteomes" id="UP000593562"/>
    </source>
</evidence>
<reference evidence="2 3" key="1">
    <citation type="journal article" date="2020" name="Nat. Commun.">
        <title>Genome of Tripterygium wilfordii and identification of cytochrome P450 involved in triptolide biosynthesis.</title>
        <authorList>
            <person name="Tu L."/>
            <person name="Su P."/>
            <person name="Zhang Z."/>
            <person name="Gao L."/>
            <person name="Wang J."/>
            <person name="Hu T."/>
            <person name="Zhou J."/>
            <person name="Zhang Y."/>
            <person name="Zhao Y."/>
            <person name="Liu Y."/>
            <person name="Song Y."/>
            <person name="Tong Y."/>
            <person name="Lu Y."/>
            <person name="Yang J."/>
            <person name="Xu C."/>
            <person name="Jia M."/>
            <person name="Peters R.J."/>
            <person name="Huang L."/>
            <person name="Gao W."/>
        </authorList>
    </citation>
    <scope>NUCLEOTIDE SEQUENCE [LARGE SCALE GENOMIC DNA]</scope>
    <source>
        <strain evidence="3">cv. XIE 37</strain>
        <tissue evidence="2">Leaf</tissue>
    </source>
</reference>
<protein>
    <submittedName>
        <fullName evidence="2">Protein PHR1-LIKE 1-like isoform X3</fullName>
    </submittedName>
</protein>
<keyword evidence="3" id="KW-1185">Reference proteome</keyword>
<dbReference type="GO" id="GO:0003700">
    <property type="term" value="F:DNA-binding transcription factor activity"/>
    <property type="evidence" value="ECO:0007669"/>
    <property type="project" value="InterPro"/>
</dbReference>
<proteinExistence type="predicted"/>
<dbReference type="AlphaFoldDB" id="A0A7J7CTL4"/>
<feature type="domain" description="MYB-CC type transcription factor LHEQLE-containing" evidence="1">
    <location>
        <begin position="207"/>
        <end position="253"/>
    </location>
</feature>
<dbReference type="Proteomes" id="UP000593562">
    <property type="component" value="Unassembled WGS sequence"/>
</dbReference>
<accession>A0A7J7CTL4</accession>
<dbReference type="InterPro" id="IPR046955">
    <property type="entry name" value="PHR1-like"/>
</dbReference>
<dbReference type="PANTHER" id="PTHR31499:SF80">
    <property type="entry name" value="HTH MYB-TYPE DOMAIN-CONTAINING PROTEIN"/>
    <property type="match status" value="1"/>
</dbReference>
<gene>
    <name evidence="2" type="ORF">HS088_TW13G00217</name>
</gene>
<dbReference type="EMBL" id="JAAARO010000013">
    <property type="protein sequence ID" value="KAF5737338.1"/>
    <property type="molecule type" value="Genomic_DNA"/>
</dbReference>